<evidence type="ECO:0000256" key="3">
    <source>
        <dbReference type="ARBA" id="ARBA00007523"/>
    </source>
</evidence>
<keyword evidence="6" id="KW-0288">FMN</keyword>
<dbReference type="Gene3D" id="1.20.1440.230">
    <property type="entry name" value="NADH-ubiquinone oxidoreductase 51kDa subunit, iron-sulphur binding domain"/>
    <property type="match status" value="1"/>
</dbReference>
<comment type="similarity">
    <text evidence="3">Belongs to the complex I 51 kDa subunit family.</text>
</comment>
<keyword evidence="10" id="KW-0408">Iron</keyword>
<evidence type="ECO:0000256" key="7">
    <source>
        <dbReference type="ARBA" id="ARBA00022719"/>
    </source>
</evidence>
<dbReference type="GO" id="GO:0051287">
    <property type="term" value="F:NAD binding"/>
    <property type="evidence" value="ECO:0007669"/>
    <property type="project" value="InterPro"/>
</dbReference>
<dbReference type="SMART" id="SM00928">
    <property type="entry name" value="NADH_4Fe-4S"/>
    <property type="match status" value="1"/>
</dbReference>
<dbReference type="SUPFAM" id="SSF140490">
    <property type="entry name" value="Nqo1C-terminal domain-like"/>
    <property type="match status" value="1"/>
</dbReference>
<keyword evidence="7" id="KW-0874">Quinone</keyword>
<accession>A0A6J6BI91</accession>
<dbReference type="GO" id="GO:0003954">
    <property type="term" value="F:NADH dehydrogenase activity"/>
    <property type="evidence" value="ECO:0007669"/>
    <property type="project" value="TreeGrafter"/>
</dbReference>
<evidence type="ECO:0000256" key="10">
    <source>
        <dbReference type="ARBA" id="ARBA00023004"/>
    </source>
</evidence>
<dbReference type="InterPro" id="IPR011538">
    <property type="entry name" value="Nuo51_FMN-bd"/>
</dbReference>
<evidence type="ECO:0000256" key="11">
    <source>
        <dbReference type="ARBA" id="ARBA00023014"/>
    </source>
</evidence>
<dbReference type="EMBL" id="CAEZSS010000003">
    <property type="protein sequence ID" value="CAB4538119.1"/>
    <property type="molecule type" value="Genomic_DNA"/>
</dbReference>
<dbReference type="PROSITE" id="PS00645">
    <property type="entry name" value="COMPLEX1_51K_2"/>
    <property type="match status" value="1"/>
</dbReference>
<dbReference type="Gene3D" id="3.10.20.600">
    <property type="match status" value="1"/>
</dbReference>
<gene>
    <name evidence="15" type="ORF">UFOPK1505_00042</name>
</gene>
<dbReference type="SUPFAM" id="SSF142019">
    <property type="entry name" value="Nqo1 FMN-binding domain-like"/>
    <property type="match status" value="1"/>
</dbReference>
<dbReference type="InterPro" id="IPR019575">
    <property type="entry name" value="Nuop51_4Fe4S-bd"/>
</dbReference>
<comment type="cofactor">
    <cofactor evidence="2">
        <name>[4Fe-4S] cluster</name>
        <dbReference type="ChEBI" id="CHEBI:49883"/>
    </cofactor>
</comment>
<name>A0A6J6BI91_9ZZZZ</name>
<dbReference type="PROSITE" id="PS00644">
    <property type="entry name" value="COMPLEX1_51K_1"/>
    <property type="match status" value="1"/>
</dbReference>
<evidence type="ECO:0000256" key="12">
    <source>
        <dbReference type="ARBA" id="ARBA00023027"/>
    </source>
</evidence>
<dbReference type="FunFam" id="1.20.1440.230:FF:000001">
    <property type="entry name" value="Mitochondrial NADH dehydrogenase flavoprotein 1"/>
    <property type="match status" value="1"/>
</dbReference>
<dbReference type="Pfam" id="PF10531">
    <property type="entry name" value="SLBB"/>
    <property type="match status" value="1"/>
</dbReference>
<dbReference type="PANTHER" id="PTHR11780">
    <property type="entry name" value="NADH-UBIQUINONE OXIDOREDUCTASE FLAVOPROTEIN 1 NDUFV1"/>
    <property type="match status" value="1"/>
</dbReference>
<evidence type="ECO:0000256" key="5">
    <source>
        <dbReference type="ARBA" id="ARBA00022630"/>
    </source>
</evidence>
<keyword evidence="5" id="KW-0285">Flavoprotein</keyword>
<comment type="catalytic activity">
    <reaction evidence="13">
        <text>a quinone + NADH + 5 H(+)(in) = a quinol + NAD(+) + 4 H(+)(out)</text>
        <dbReference type="Rhea" id="RHEA:57888"/>
        <dbReference type="ChEBI" id="CHEBI:15378"/>
        <dbReference type="ChEBI" id="CHEBI:24646"/>
        <dbReference type="ChEBI" id="CHEBI:57540"/>
        <dbReference type="ChEBI" id="CHEBI:57945"/>
        <dbReference type="ChEBI" id="CHEBI:132124"/>
    </reaction>
</comment>
<dbReference type="NCBIfam" id="TIGR01959">
    <property type="entry name" value="nuoF_fam"/>
    <property type="match status" value="1"/>
</dbReference>
<dbReference type="AlphaFoldDB" id="A0A6J6BI91"/>
<dbReference type="Gene3D" id="6.10.250.1450">
    <property type="match status" value="1"/>
</dbReference>
<protein>
    <submittedName>
        <fullName evidence="15">Unannotated protein</fullName>
    </submittedName>
</protein>
<evidence type="ECO:0000256" key="9">
    <source>
        <dbReference type="ARBA" id="ARBA00022967"/>
    </source>
</evidence>
<dbReference type="FunFam" id="3.10.20.600:FF:000003">
    <property type="entry name" value="NADH-quinone oxidoreductase subunit F"/>
    <property type="match status" value="1"/>
</dbReference>
<keyword evidence="11" id="KW-0411">Iron-sulfur</keyword>
<keyword evidence="4" id="KW-0004">4Fe-4S</keyword>
<sequence>MSKLTPVLSANWDEADSFTITGYKRNGGYTAVAKALAMQADEVIQLIKDSGLRGRGGAGFPTGNKWSFIPQGDNKEHYFVVNADESEPGTCKDTPLMMANPHVLIEGIIIGSYAIRANYAFIYIRGEVAHVVRRVQQAIEDAYAAGLLGKNILGKGFDLELVLHVGAGAYICGEETALLDSLEGFRGQPRLRPPFPAIAGLYAKPTVVNNVESVASVPAIVNNGVPWFTAMGTEKSKGFTLYSLSGHVNYPGQFEAPLGITLRQLLDIAGGVRNGHKLKFWTPGGSSTPIFTDAHLDVPLDYEGVAAAGSMLGTKALQIFDETTCIVRAVLRWTEFYKHESCGKCTPCREGTWWLVQVLKDLEAGKGTEADLDKLLDLCDNIMGRSFCALADGAASPIISSLKYFRQEYLDHLAAGQCPFDPMAATLFSPVGAK</sequence>
<evidence type="ECO:0000256" key="1">
    <source>
        <dbReference type="ARBA" id="ARBA00001917"/>
    </source>
</evidence>
<dbReference type="InterPro" id="IPR037225">
    <property type="entry name" value="Nuo51_FMN-bd_sf"/>
</dbReference>
<evidence type="ECO:0000256" key="6">
    <source>
        <dbReference type="ARBA" id="ARBA00022643"/>
    </source>
</evidence>
<dbReference type="NCBIfam" id="NF010120">
    <property type="entry name" value="PRK13596.1"/>
    <property type="match status" value="1"/>
</dbReference>
<evidence type="ECO:0000313" key="15">
    <source>
        <dbReference type="EMBL" id="CAB4538119.1"/>
    </source>
</evidence>
<organism evidence="15">
    <name type="scientific">freshwater metagenome</name>
    <dbReference type="NCBI Taxonomy" id="449393"/>
    <lineage>
        <taxon>unclassified sequences</taxon>
        <taxon>metagenomes</taxon>
        <taxon>ecological metagenomes</taxon>
    </lineage>
</organism>
<dbReference type="PANTHER" id="PTHR11780:SF10">
    <property type="entry name" value="NADH DEHYDROGENASE [UBIQUINONE] FLAVOPROTEIN 1, MITOCHONDRIAL"/>
    <property type="match status" value="1"/>
</dbReference>
<evidence type="ECO:0000256" key="4">
    <source>
        <dbReference type="ARBA" id="ARBA00022485"/>
    </source>
</evidence>
<dbReference type="GO" id="GO:0046872">
    <property type="term" value="F:metal ion binding"/>
    <property type="evidence" value="ECO:0007669"/>
    <property type="project" value="UniProtKB-KW"/>
</dbReference>
<dbReference type="InterPro" id="IPR001949">
    <property type="entry name" value="NADH-UbQ_OxRdtase_51kDa_CS"/>
</dbReference>
<dbReference type="FunFam" id="3.40.50.11540:FF:000001">
    <property type="entry name" value="NADH dehydrogenase [ubiquinone] flavoprotein 1, mitochondrial"/>
    <property type="match status" value="1"/>
</dbReference>
<dbReference type="GO" id="GO:0010181">
    <property type="term" value="F:FMN binding"/>
    <property type="evidence" value="ECO:0007669"/>
    <property type="project" value="InterPro"/>
</dbReference>
<dbReference type="InterPro" id="IPR037207">
    <property type="entry name" value="Nuop51_4Fe4S-bd_sf"/>
</dbReference>
<keyword evidence="9" id="KW-1278">Translocase</keyword>
<evidence type="ECO:0000256" key="2">
    <source>
        <dbReference type="ARBA" id="ARBA00001966"/>
    </source>
</evidence>
<keyword evidence="12" id="KW-0520">NAD</keyword>
<feature type="domain" description="NADH-ubiquinone oxidoreductase 51kDa subunit iron-sulphur binding" evidence="14">
    <location>
        <begin position="327"/>
        <end position="372"/>
    </location>
</feature>
<dbReference type="Pfam" id="PF01512">
    <property type="entry name" value="Complex1_51K"/>
    <property type="match status" value="1"/>
</dbReference>
<proteinExistence type="inferred from homology"/>
<dbReference type="GO" id="GO:0051539">
    <property type="term" value="F:4 iron, 4 sulfur cluster binding"/>
    <property type="evidence" value="ECO:0007669"/>
    <property type="project" value="UniProtKB-KW"/>
</dbReference>
<dbReference type="GO" id="GO:0008137">
    <property type="term" value="F:NADH dehydrogenase (ubiquinone) activity"/>
    <property type="evidence" value="ECO:0007669"/>
    <property type="project" value="InterPro"/>
</dbReference>
<reference evidence="15" key="1">
    <citation type="submission" date="2020-05" db="EMBL/GenBank/DDBJ databases">
        <authorList>
            <person name="Chiriac C."/>
            <person name="Salcher M."/>
            <person name="Ghai R."/>
            <person name="Kavagutti S V."/>
        </authorList>
    </citation>
    <scope>NUCLEOTIDE SEQUENCE</scope>
</reference>
<dbReference type="GO" id="GO:0045333">
    <property type="term" value="P:cellular respiration"/>
    <property type="evidence" value="ECO:0007669"/>
    <property type="project" value="TreeGrafter"/>
</dbReference>
<dbReference type="GO" id="GO:0048038">
    <property type="term" value="F:quinone binding"/>
    <property type="evidence" value="ECO:0007669"/>
    <property type="project" value="UniProtKB-KW"/>
</dbReference>
<evidence type="ECO:0000256" key="13">
    <source>
        <dbReference type="ARBA" id="ARBA00047712"/>
    </source>
</evidence>
<dbReference type="SUPFAM" id="SSF142984">
    <property type="entry name" value="Nqo1 middle domain-like"/>
    <property type="match status" value="1"/>
</dbReference>
<dbReference type="InterPro" id="IPR019554">
    <property type="entry name" value="Soluble_ligand-bd"/>
</dbReference>
<dbReference type="InterPro" id="IPR050837">
    <property type="entry name" value="ComplexI_51kDa_subunit"/>
</dbReference>
<evidence type="ECO:0000259" key="14">
    <source>
        <dbReference type="SMART" id="SM00928"/>
    </source>
</evidence>
<evidence type="ECO:0000256" key="8">
    <source>
        <dbReference type="ARBA" id="ARBA00022723"/>
    </source>
</evidence>
<comment type="cofactor">
    <cofactor evidence="1">
        <name>FMN</name>
        <dbReference type="ChEBI" id="CHEBI:58210"/>
    </cofactor>
</comment>
<dbReference type="Pfam" id="PF10589">
    <property type="entry name" value="NADH_4Fe-4S"/>
    <property type="match status" value="1"/>
</dbReference>
<dbReference type="Gene3D" id="3.40.50.11540">
    <property type="entry name" value="NADH-ubiquinone oxidoreductase 51kDa subunit"/>
    <property type="match status" value="1"/>
</dbReference>
<keyword evidence="8" id="KW-0479">Metal-binding</keyword>
<dbReference type="InterPro" id="IPR011537">
    <property type="entry name" value="NADH-UbQ_OxRdtase_suF"/>
</dbReference>